<keyword evidence="8 9" id="KW-0289">Folate biosynthesis</keyword>
<accession>A0ABN2SV18</accession>
<dbReference type="EMBL" id="BAAAPU010000011">
    <property type="protein sequence ID" value="GAA1992880.1"/>
    <property type="molecule type" value="Genomic_DNA"/>
</dbReference>
<dbReference type="PANTHER" id="PTHR43071:SF1">
    <property type="entry name" value="2-AMINO-4-HYDROXY-6-HYDROXYMETHYLDIHYDROPTERIDINE PYROPHOSPHOKINASE"/>
    <property type="match status" value="1"/>
</dbReference>
<comment type="catalytic activity">
    <reaction evidence="9">
        <text>7,8-dihydroneopterin = 6-hydroxymethyl-7,8-dihydropterin + glycolaldehyde</text>
        <dbReference type="Rhea" id="RHEA:10540"/>
        <dbReference type="ChEBI" id="CHEBI:17001"/>
        <dbReference type="ChEBI" id="CHEBI:17071"/>
        <dbReference type="ChEBI" id="CHEBI:44841"/>
        <dbReference type="EC" id="4.1.2.25"/>
    </reaction>
</comment>
<comment type="pathway">
    <text evidence="2">Cofactor biosynthesis; tetrahydrofolate biosynthesis; 2-amino-4-hydroxy-6-hydroxymethyl-7,8-dihydropteridine diphosphate from 7,8-dihydroneopterin triphosphate: step 4/4.</text>
</comment>
<keyword evidence="12" id="KW-1185">Reference proteome</keyword>
<dbReference type="InterPro" id="IPR006156">
    <property type="entry name" value="Dihydroneopterin_aldolase"/>
</dbReference>
<comment type="caution">
    <text evidence="11">The sequence shown here is derived from an EMBL/GenBank/DDBJ whole genome shotgun (WGS) entry which is preliminary data.</text>
</comment>
<dbReference type="CDD" id="cd00534">
    <property type="entry name" value="DHNA_DHNTPE"/>
    <property type="match status" value="1"/>
</dbReference>
<keyword evidence="6" id="KW-0418">Kinase</keyword>
<evidence type="ECO:0000256" key="6">
    <source>
        <dbReference type="ARBA" id="ARBA00022777"/>
    </source>
</evidence>
<dbReference type="SMART" id="SM00905">
    <property type="entry name" value="FolB"/>
    <property type="match status" value="1"/>
</dbReference>
<sequence length="296" mass="31619">MAADRIALHGVSARGHHGVLDFEKRDGQPFLVDVTMWCDLERAGRSDDLGATVNYAEVADAVVARITGPSFDLIERLAEVIADDVLRHDLVESVEVVVHKPEAPVGQPFTDVQVSVQRANAAHVAIALGSNLGDRGQTLGAAVQALRELPGLTVMAVSSLVETDPVGGPEQPPYLNAVAVGRATQPPAELLAALHHIEADHGRTREVRWGARTLDLDLLQYGTPGGSREVVSDDPALLLPHPRAHERAFVLVPWSDADPEATLRMGPGDGGIRPVADVLTDLDRSGVRPGPEWEQP</sequence>
<dbReference type="InterPro" id="IPR006157">
    <property type="entry name" value="FolB_dom"/>
</dbReference>
<evidence type="ECO:0000259" key="10">
    <source>
        <dbReference type="PROSITE" id="PS00794"/>
    </source>
</evidence>
<dbReference type="SUPFAM" id="SSF55620">
    <property type="entry name" value="Tetrahydrobiopterin biosynthesis enzymes-like"/>
    <property type="match status" value="1"/>
</dbReference>
<comment type="similarity">
    <text evidence="9">Belongs to the DHNA family.</text>
</comment>
<organism evidence="11 12">
    <name type="scientific">Terrabacter lapilli</name>
    <dbReference type="NCBI Taxonomy" id="436231"/>
    <lineage>
        <taxon>Bacteria</taxon>
        <taxon>Bacillati</taxon>
        <taxon>Actinomycetota</taxon>
        <taxon>Actinomycetes</taxon>
        <taxon>Micrococcales</taxon>
        <taxon>Intrasporangiaceae</taxon>
        <taxon>Terrabacter</taxon>
    </lineage>
</organism>
<name>A0ABN2SV18_9MICO</name>
<keyword evidence="5" id="KW-0547">Nucleotide-binding</keyword>
<dbReference type="RefSeq" id="WP_344066711.1">
    <property type="nucleotide sequence ID" value="NZ_BAAAPU010000011.1"/>
</dbReference>
<dbReference type="Pfam" id="PF01288">
    <property type="entry name" value="HPPK"/>
    <property type="match status" value="1"/>
</dbReference>
<evidence type="ECO:0000313" key="11">
    <source>
        <dbReference type="EMBL" id="GAA1992880.1"/>
    </source>
</evidence>
<comment type="pathway">
    <text evidence="9">Cofactor biosynthesis; tetrahydrofolate biosynthesis; 2-amino-4-hydroxy-6-hydroxymethyl-7,8-dihydropteridine diphosphate from 7,8-dihydroneopterin triphosphate: step 3/4.</text>
</comment>
<comment type="catalytic activity">
    <reaction evidence="1">
        <text>6-hydroxymethyl-7,8-dihydropterin + ATP = (7,8-dihydropterin-6-yl)methyl diphosphate + AMP + H(+)</text>
        <dbReference type="Rhea" id="RHEA:11412"/>
        <dbReference type="ChEBI" id="CHEBI:15378"/>
        <dbReference type="ChEBI" id="CHEBI:30616"/>
        <dbReference type="ChEBI" id="CHEBI:44841"/>
        <dbReference type="ChEBI" id="CHEBI:72950"/>
        <dbReference type="ChEBI" id="CHEBI:456215"/>
        <dbReference type="EC" id="2.7.6.3"/>
    </reaction>
</comment>
<keyword evidence="4" id="KW-0808">Transferase</keyword>
<dbReference type="NCBIfam" id="TIGR00525">
    <property type="entry name" value="folB"/>
    <property type="match status" value="1"/>
</dbReference>
<evidence type="ECO:0000256" key="9">
    <source>
        <dbReference type="RuleBase" id="RU362079"/>
    </source>
</evidence>
<dbReference type="InterPro" id="IPR000550">
    <property type="entry name" value="Hppk"/>
</dbReference>
<comment type="similarity">
    <text evidence="3">In the N-terminal section; belongs to the DHNA family.</text>
</comment>
<evidence type="ECO:0000256" key="2">
    <source>
        <dbReference type="ARBA" id="ARBA00005051"/>
    </source>
</evidence>
<dbReference type="CDD" id="cd00483">
    <property type="entry name" value="HPPK"/>
    <property type="match status" value="1"/>
</dbReference>
<dbReference type="PROSITE" id="PS00794">
    <property type="entry name" value="HPPK"/>
    <property type="match status" value="1"/>
</dbReference>
<evidence type="ECO:0000256" key="7">
    <source>
        <dbReference type="ARBA" id="ARBA00022840"/>
    </source>
</evidence>
<evidence type="ECO:0000256" key="8">
    <source>
        <dbReference type="ARBA" id="ARBA00022909"/>
    </source>
</evidence>
<dbReference type="Pfam" id="PF02152">
    <property type="entry name" value="FolB"/>
    <property type="match status" value="1"/>
</dbReference>
<evidence type="ECO:0000256" key="3">
    <source>
        <dbReference type="ARBA" id="ARBA00009640"/>
    </source>
</evidence>
<comment type="function">
    <text evidence="9">Catalyzes the conversion of 7,8-dihydroneopterin to 6-hydroxymethyl-7,8-dihydropterin.</text>
</comment>
<dbReference type="EC" id="2.7.6.3" evidence="9"/>
<keyword evidence="7" id="KW-0067">ATP-binding</keyword>
<dbReference type="PANTHER" id="PTHR43071">
    <property type="entry name" value="2-AMINO-4-HYDROXY-6-HYDROXYMETHYLDIHYDROPTERIDINE PYROPHOSPHOKINASE"/>
    <property type="match status" value="1"/>
</dbReference>
<evidence type="ECO:0000313" key="12">
    <source>
        <dbReference type="Proteomes" id="UP001500013"/>
    </source>
</evidence>
<protein>
    <recommendedName>
        <fullName evidence="9">Bifunctional folate synthesis protein</fullName>
    </recommendedName>
    <domain>
        <recommendedName>
            <fullName evidence="9">Dihydroneopterin aldolase</fullName>
            <shortName evidence="9">DHNA</shortName>
            <ecNumber evidence="9">4.1.2.25</ecNumber>
        </recommendedName>
        <alternativeName>
            <fullName evidence="9">7,8-dihydroneopterin aldolase</fullName>
        </alternativeName>
    </domain>
    <domain>
        <recommendedName>
            <fullName evidence="9">2-amino-4-hydroxy-6-hydroxymethyldihydropteridine pyrophosphokinase</fullName>
            <ecNumber evidence="9">2.7.6.3</ecNumber>
        </recommendedName>
        <alternativeName>
            <fullName evidence="9">6-hydroxymethyl-7,8-dihydropterin pyrophosphokinase</fullName>
            <shortName evidence="9">PPPK</shortName>
        </alternativeName>
        <alternativeName>
            <fullName evidence="9">7,8-dihydro-6-hydroxymethylpterin pyrophosphokinase</fullName>
            <shortName evidence="9">HPPK</shortName>
        </alternativeName>
    </domain>
</protein>
<evidence type="ECO:0000256" key="4">
    <source>
        <dbReference type="ARBA" id="ARBA00022679"/>
    </source>
</evidence>
<keyword evidence="9" id="KW-0456">Lyase</keyword>
<feature type="domain" description="7,8-dihydro-6-hydroxymethylpterin-pyrophosphokinase" evidence="10">
    <location>
        <begin position="208"/>
        <end position="219"/>
    </location>
</feature>
<reference evidence="11 12" key="1">
    <citation type="journal article" date="2019" name="Int. J. Syst. Evol. Microbiol.">
        <title>The Global Catalogue of Microorganisms (GCM) 10K type strain sequencing project: providing services to taxonomists for standard genome sequencing and annotation.</title>
        <authorList>
            <consortium name="The Broad Institute Genomics Platform"/>
            <consortium name="The Broad Institute Genome Sequencing Center for Infectious Disease"/>
            <person name="Wu L."/>
            <person name="Ma J."/>
        </authorList>
    </citation>
    <scope>NUCLEOTIDE SEQUENCE [LARGE SCALE GENOMIC DNA]</scope>
    <source>
        <strain evidence="11 12">JCM 15628</strain>
    </source>
</reference>
<dbReference type="Gene3D" id="3.30.70.560">
    <property type="entry name" value="7,8-Dihydro-6-hydroxymethylpterin-pyrophosphokinase HPPK"/>
    <property type="match status" value="1"/>
</dbReference>
<evidence type="ECO:0000256" key="5">
    <source>
        <dbReference type="ARBA" id="ARBA00022741"/>
    </source>
</evidence>
<evidence type="ECO:0000256" key="1">
    <source>
        <dbReference type="ARBA" id="ARBA00000198"/>
    </source>
</evidence>
<proteinExistence type="inferred from homology"/>
<dbReference type="Gene3D" id="3.30.1130.10">
    <property type="match status" value="1"/>
</dbReference>
<dbReference type="Proteomes" id="UP001500013">
    <property type="component" value="Unassembled WGS sequence"/>
</dbReference>
<dbReference type="NCBIfam" id="TIGR01498">
    <property type="entry name" value="folK"/>
    <property type="match status" value="1"/>
</dbReference>
<dbReference type="SUPFAM" id="SSF55083">
    <property type="entry name" value="6-hydroxymethyl-7,8-dihydropterin pyrophosphokinase, HPPK"/>
    <property type="match status" value="1"/>
</dbReference>
<dbReference type="EC" id="4.1.2.25" evidence="9"/>
<dbReference type="NCBIfam" id="TIGR00526">
    <property type="entry name" value="folB_dom"/>
    <property type="match status" value="1"/>
</dbReference>
<dbReference type="InterPro" id="IPR043133">
    <property type="entry name" value="GTP-CH-I_C/QueF"/>
</dbReference>
<gene>
    <name evidence="11" type="primary">folK</name>
    <name evidence="11" type="ORF">GCM10009817_38870</name>
</gene>
<dbReference type="InterPro" id="IPR035907">
    <property type="entry name" value="Hppk_sf"/>
</dbReference>